<name>A0A0B7NK30_9FUNG</name>
<evidence type="ECO:0000313" key="2">
    <source>
        <dbReference type="Proteomes" id="UP000054107"/>
    </source>
</evidence>
<dbReference type="Proteomes" id="UP000054107">
    <property type="component" value="Unassembled WGS sequence"/>
</dbReference>
<reference evidence="1 2" key="1">
    <citation type="submission" date="2014-09" db="EMBL/GenBank/DDBJ databases">
        <authorList>
            <person name="Ellenberger Sabrina"/>
        </authorList>
    </citation>
    <scope>NUCLEOTIDE SEQUENCE [LARGE SCALE GENOMIC DNA]</scope>
    <source>
        <strain evidence="1 2">CBS 412.66</strain>
    </source>
</reference>
<keyword evidence="2" id="KW-1185">Reference proteome</keyword>
<evidence type="ECO:0000313" key="1">
    <source>
        <dbReference type="EMBL" id="CEP15717.1"/>
    </source>
</evidence>
<gene>
    <name evidence="1" type="primary">PARPA_09957.1 scaffold 39144</name>
</gene>
<protein>
    <submittedName>
        <fullName evidence="1">Uncharacterized protein</fullName>
    </submittedName>
</protein>
<dbReference type="AlphaFoldDB" id="A0A0B7NK30"/>
<proteinExistence type="predicted"/>
<dbReference type="OrthoDB" id="10455046at2759"/>
<organism evidence="1 2">
    <name type="scientific">Parasitella parasitica</name>
    <dbReference type="NCBI Taxonomy" id="35722"/>
    <lineage>
        <taxon>Eukaryota</taxon>
        <taxon>Fungi</taxon>
        <taxon>Fungi incertae sedis</taxon>
        <taxon>Mucoromycota</taxon>
        <taxon>Mucoromycotina</taxon>
        <taxon>Mucoromycetes</taxon>
        <taxon>Mucorales</taxon>
        <taxon>Mucorineae</taxon>
        <taxon>Mucoraceae</taxon>
        <taxon>Parasitella</taxon>
    </lineage>
</organism>
<dbReference type="EMBL" id="LN732614">
    <property type="protein sequence ID" value="CEP15717.1"/>
    <property type="molecule type" value="Genomic_DNA"/>
</dbReference>
<sequence length="216" mass="24939">MQAKLHQGFKRARFHILDFSLKKEVNLLLTVFSETDYKRFKAEFTTKMPVVAYLGNTSKSYLTRFEGAENKKQMIKLIKKEAMAVGDTGVNRYLDDDERSFTGPKINLIIKDKKYDLKFMIVEVSSPPQKTMFKHIASKMEVPSVTLITNLKLYGLQIYNNKAFIHLWNLHCLAIVWRCHFRAVFDHGPFTTVAVLAGIRLDISTHVDEDQVHKAL</sequence>
<accession>A0A0B7NK30</accession>